<dbReference type="SUPFAM" id="SSF102114">
    <property type="entry name" value="Radical SAM enzymes"/>
    <property type="match status" value="1"/>
</dbReference>
<dbReference type="GO" id="GO:0003824">
    <property type="term" value="F:catalytic activity"/>
    <property type="evidence" value="ECO:0007669"/>
    <property type="project" value="InterPro"/>
</dbReference>
<dbReference type="CDD" id="cd01335">
    <property type="entry name" value="Radical_SAM"/>
    <property type="match status" value="1"/>
</dbReference>
<dbReference type="EMBL" id="MT142409">
    <property type="protein sequence ID" value="QJA80166.1"/>
    <property type="molecule type" value="Genomic_DNA"/>
</dbReference>
<dbReference type="GO" id="GO:0046872">
    <property type="term" value="F:metal ion binding"/>
    <property type="evidence" value="ECO:0007669"/>
    <property type="project" value="UniProtKB-KW"/>
</dbReference>
<gene>
    <name evidence="7" type="ORF">MM415A00769_0016</name>
</gene>
<proteinExistence type="predicted"/>
<dbReference type="InterPro" id="IPR007197">
    <property type="entry name" value="rSAM"/>
</dbReference>
<dbReference type="AlphaFoldDB" id="A0A6M3KE06"/>
<feature type="domain" description="4Fe4S-binding SPASM" evidence="6">
    <location>
        <begin position="217"/>
        <end position="269"/>
    </location>
</feature>
<name>A0A6M3KE06_9ZZZZ</name>
<feature type="domain" description="Radical SAM core" evidence="5">
    <location>
        <begin position="1"/>
        <end position="127"/>
    </location>
</feature>
<keyword evidence="1" id="KW-0949">S-adenosyl-L-methionine</keyword>
<evidence type="ECO:0000313" key="7">
    <source>
        <dbReference type="EMBL" id="QJA80166.1"/>
    </source>
</evidence>
<dbReference type="InterPro" id="IPR013785">
    <property type="entry name" value="Aldolase_TIM"/>
</dbReference>
<sequence>MTPDVINRFLDDAAEIGVKAVSFVSDGESTCHPYLYDAILRGKANGLDMALGTNGYLLRDERLPEILPQLTYLRFNISGVSDYAKIHGCKQGCFEKVVGTMKRAVAIKKHLGLPVTIGTQMVLMPSFADQVLPLAELSKELGVDYFVIKHCSDDERHTIGVDYEKYHDLVSILEQAEALTTDDFLVKAKWSKLMSDGKRNYHRCYGAAFIPQFSGSGLVAPCGMLFNNRYKKYHIGNIAEQGFKEIWQSGRYREVLNELATNFDAQTMCGSLCLQHKCNEYLDAVKNGMPVAAETKTKQHVNFV</sequence>
<dbReference type="Gene3D" id="3.20.20.70">
    <property type="entry name" value="Aldolase class I"/>
    <property type="match status" value="1"/>
</dbReference>
<keyword evidence="4" id="KW-0411">Iron-sulfur</keyword>
<evidence type="ECO:0000256" key="1">
    <source>
        <dbReference type="ARBA" id="ARBA00022691"/>
    </source>
</evidence>
<dbReference type="PANTHER" id="PTHR11228:SF7">
    <property type="entry name" value="PQQA PEPTIDE CYCLASE"/>
    <property type="match status" value="1"/>
</dbReference>
<keyword evidence="2" id="KW-0479">Metal-binding</keyword>
<evidence type="ECO:0000256" key="4">
    <source>
        <dbReference type="ARBA" id="ARBA00023014"/>
    </source>
</evidence>
<dbReference type="CDD" id="cd21109">
    <property type="entry name" value="SPASM"/>
    <property type="match status" value="1"/>
</dbReference>
<evidence type="ECO:0000256" key="3">
    <source>
        <dbReference type="ARBA" id="ARBA00023004"/>
    </source>
</evidence>
<evidence type="ECO:0000259" key="6">
    <source>
        <dbReference type="Pfam" id="PF13186"/>
    </source>
</evidence>
<evidence type="ECO:0000259" key="5">
    <source>
        <dbReference type="Pfam" id="PF04055"/>
    </source>
</evidence>
<dbReference type="InterPro" id="IPR023885">
    <property type="entry name" value="4Fe4S-binding_SPASM_dom"/>
</dbReference>
<dbReference type="InterPro" id="IPR050377">
    <property type="entry name" value="Radical_SAM_PqqE_MftC-like"/>
</dbReference>
<accession>A0A6M3KE06</accession>
<reference evidence="7" key="1">
    <citation type="submission" date="2020-03" db="EMBL/GenBank/DDBJ databases">
        <title>The deep terrestrial virosphere.</title>
        <authorList>
            <person name="Holmfeldt K."/>
            <person name="Nilsson E."/>
            <person name="Simone D."/>
            <person name="Lopez-Fernandez M."/>
            <person name="Wu X."/>
            <person name="de Brujin I."/>
            <person name="Lundin D."/>
            <person name="Andersson A."/>
            <person name="Bertilsson S."/>
            <person name="Dopson M."/>
        </authorList>
    </citation>
    <scope>NUCLEOTIDE SEQUENCE</scope>
    <source>
        <strain evidence="7">MM415A00769</strain>
    </source>
</reference>
<evidence type="ECO:0000256" key="2">
    <source>
        <dbReference type="ARBA" id="ARBA00022723"/>
    </source>
</evidence>
<dbReference type="GO" id="GO:0051536">
    <property type="term" value="F:iron-sulfur cluster binding"/>
    <property type="evidence" value="ECO:0007669"/>
    <property type="project" value="UniProtKB-KW"/>
</dbReference>
<keyword evidence="3" id="KW-0408">Iron</keyword>
<dbReference type="PANTHER" id="PTHR11228">
    <property type="entry name" value="RADICAL SAM DOMAIN PROTEIN"/>
    <property type="match status" value="1"/>
</dbReference>
<organism evidence="7">
    <name type="scientific">viral metagenome</name>
    <dbReference type="NCBI Taxonomy" id="1070528"/>
    <lineage>
        <taxon>unclassified sequences</taxon>
        <taxon>metagenomes</taxon>
        <taxon>organismal metagenomes</taxon>
    </lineage>
</organism>
<dbReference type="Pfam" id="PF04055">
    <property type="entry name" value="Radical_SAM"/>
    <property type="match status" value="1"/>
</dbReference>
<dbReference type="InterPro" id="IPR058240">
    <property type="entry name" value="rSAM_sf"/>
</dbReference>
<dbReference type="Pfam" id="PF13186">
    <property type="entry name" value="SPASM"/>
    <property type="match status" value="1"/>
</dbReference>
<protein>
    <submittedName>
        <fullName evidence="7">Putative iron-sulfur cluster-binding domain contining protein</fullName>
    </submittedName>
</protein>